<dbReference type="RefSeq" id="WP_338004183.1">
    <property type="nucleotide sequence ID" value="NZ_JAOPKA010000007.1"/>
</dbReference>
<proteinExistence type="predicted"/>
<comment type="caution">
    <text evidence="2">The sequence shown here is derived from an EMBL/GenBank/DDBJ whole genome shotgun (WGS) entry which is preliminary data.</text>
</comment>
<evidence type="ECO:0000313" key="5">
    <source>
        <dbReference type="Proteomes" id="UP001321018"/>
    </source>
</evidence>
<feature type="transmembrane region" description="Helical" evidence="1">
    <location>
        <begin position="12"/>
        <end position="42"/>
    </location>
</feature>
<dbReference type="EMBL" id="JAOPKB010000002">
    <property type="protein sequence ID" value="MCU4971892.1"/>
    <property type="molecule type" value="Genomic_DNA"/>
</dbReference>
<name>A0AAP2Z0S3_9EURY</name>
<dbReference type="AlphaFoldDB" id="A0AAP2Z0S3"/>
<dbReference type="EMBL" id="JAOPKA010000007">
    <property type="protein sequence ID" value="MCU4742363.1"/>
    <property type="molecule type" value="Genomic_DNA"/>
</dbReference>
<dbReference type="Proteomes" id="UP001320972">
    <property type="component" value="Unassembled WGS sequence"/>
</dbReference>
<sequence length="60" mass="6234">MDLRDPPVRWGLGLASGAIIAAVAVFFLEGTIQLLVLGIAVFDAVSTPQVLRLVAEGQAS</sequence>
<keyword evidence="4" id="KW-1185">Reference proteome</keyword>
<protein>
    <submittedName>
        <fullName evidence="2">Uncharacterized protein</fullName>
    </submittedName>
</protein>
<keyword evidence="1" id="KW-1133">Transmembrane helix</keyword>
<reference evidence="2 4" key="1">
    <citation type="submission" date="2022-09" db="EMBL/GenBank/DDBJ databases">
        <title>Enrichment on poylsaccharides allowed isolation of novel metabolic and taxonomic groups of Haloarchaea.</title>
        <authorList>
            <person name="Sorokin D.Y."/>
            <person name="Elcheninov A.G."/>
            <person name="Khizhniak T.V."/>
            <person name="Kolganova T.V."/>
            <person name="Kublanov I.V."/>
        </authorList>
    </citation>
    <scope>NUCLEOTIDE SEQUENCE</scope>
    <source>
        <strain evidence="3 4">AArc-m2/3/4</strain>
        <strain evidence="2">AArc-xg1-1</strain>
    </source>
</reference>
<keyword evidence="1" id="KW-0472">Membrane</keyword>
<organism evidence="2 5">
    <name type="scientific">Natronoglomus mannanivorans</name>
    <dbReference type="NCBI Taxonomy" id="2979990"/>
    <lineage>
        <taxon>Archaea</taxon>
        <taxon>Methanobacteriati</taxon>
        <taxon>Methanobacteriota</taxon>
        <taxon>Stenosarchaea group</taxon>
        <taxon>Halobacteria</taxon>
        <taxon>Halobacteriales</taxon>
        <taxon>Natrialbaceae</taxon>
        <taxon>Natronoglomus</taxon>
    </lineage>
</organism>
<keyword evidence="1" id="KW-0812">Transmembrane</keyword>
<evidence type="ECO:0000313" key="4">
    <source>
        <dbReference type="Proteomes" id="UP001320972"/>
    </source>
</evidence>
<evidence type="ECO:0000313" key="3">
    <source>
        <dbReference type="EMBL" id="MCU4971892.1"/>
    </source>
</evidence>
<accession>A0AAP2Z0S3</accession>
<evidence type="ECO:0000313" key="2">
    <source>
        <dbReference type="EMBL" id="MCU4742363.1"/>
    </source>
</evidence>
<gene>
    <name evidence="3" type="ORF">OB955_03955</name>
    <name evidence="2" type="ORF">OB960_13255</name>
</gene>
<evidence type="ECO:0000256" key="1">
    <source>
        <dbReference type="SAM" id="Phobius"/>
    </source>
</evidence>
<dbReference type="Proteomes" id="UP001321018">
    <property type="component" value="Unassembled WGS sequence"/>
</dbReference>